<sequence length="138" mass="15512">LPGTSVHHQTVIGAIKKAGKTQAVEVKVFLQTHRGAHHTYYFLAQHPERFQSTFKKLLCLGSVTPHIEVAPVYRQLREKLPSETELELIYDDFSLSLPTKRNTLSCKMHKLDKPDKPAQPWLPGLRQPPHSLTGGALS</sequence>
<dbReference type="EMBL" id="JAPDRL010000263">
    <property type="protein sequence ID" value="KAJ9654130.1"/>
    <property type="molecule type" value="Genomic_DNA"/>
</dbReference>
<dbReference type="Proteomes" id="UP001172684">
    <property type="component" value="Unassembled WGS sequence"/>
</dbReference>
<gene>
    <name evidence="2" type="ORF">H2201_009044</name>
</gene>
<organism evidence="2 3">
    <name type="scientific">Coniosporium apollinis</name>
    <dbReference type="NCBI Taxonomy" id="61459"/>
    <lineage>
        <taxon>Eukaryota</taxon>
        <taxon>Fungi</taxon>
        <taxon>Dikarya</taxon>
        <taxon>Ascomycota</taxon>
        <taxon>Pezizomycotina</taxon>
        <taxon>Dothideomycetes</taxon>
        <taxon>Dothideomycetes incertae sedis</taxon>
        <taxon>Coniosporium</taxon>
    </lineage>
</organism>
<evidence type="ECO:0000313" key="2">
    <source>
        <dbReference type="EMBL" id="KAJ9654130.1"/>
    </source>
</evidence>
<name>A0ABQ9NGN7_9PEZI</name>
<feature type="non-terminal residue" evidence="2">
    <location>
        <position position="1"/>
    </location>
</feature>
<evidence type="ECO:0000313" key="3">
    <source>
        <dbReference type="Proteomes" id="UP001172684"/>
    </source>
</evidence>
<protein>
    <submittedName>
        <fullName evidence="2">Uncharacterized protein</fullName>
    </submittedName>
</protein>
<reference evidence="2" key="1">
    <citation type="submission" date="2022-10" db="EMBL/GenBank/DDBJ databases">
        <title>Culturing micro-colonial fungi from biological soil crusts in the Mojave desert and describing Neophaeococcomyces mojavensis, and introducing the new genera and species Taxawa tesnikishii.</title>
        <authorList>
            <person name="Kurbessoian T."/>
            <person name="Stajich J.E."/>
        </authorList>
    </citation>
    <scope>NUCLEOTIDE SEQUENCE</scope>
    <source>
        <strain evidence="2">TK_1</strain>
    </source>
</reference>
<evidence type="ECO:0000256" key="1">
    <source>
        <dbReference type="SAM" id="MobiDB-lite"/>
    </source>
</evidence>
<keyword evidence="3" id="KW-1185">Reference proteome</keyword>
<comment type="caution">
    <text evidence="2">The sequence shown here is derived from an EMBL/GenBank/DDBJ whole genome shotgun (WGS) entry which is preliminary data.</text>
</comment>
<proteinExistence type="predicted"/>
<feature type="region of interest" description="Disordered" evidence="1">
    <location>
        <begin position="114"/>
        <end position="138"/>
    </location>
</feature>
<accession>A0ABQ9NGN7</accession>